<dbReference type="InterPro" id="IPR029039">
    <property type="entry name" value="Flavoprotein-like_sf"/>
</dbReference>
<name>A0ABR7N285_9FIRM</name>
<dbReference type="Gene3D" id="3.40.50.360">
    <property type="match status" value="1"/>
</dbReference>
<accession>A0ABR7N285</accession>
<dbReference type="EMBL" id="JACRSX010000011">
    <property type="protein sequence ID" value="MBC8562739.1"/>
    <property type="molecule type" value="Genomic_DNA"/>
</dbReference>
<comment type="caution">
    <text evidence="2">The sequence shown here is derived from an EMBL/GenBank/DDBJ whole genome shotgun (WGS) entry which is preliminary data.</text>
</comment>
<dbReference type="SUPFAM" id="SSF52218">
    <property type="entry name" value="Flavoproteins"/>
    <property type="match status" value="1"/>
</dbReference>
<sequence>MQRINIYYGGRGLIEDPTIYVMNKLTEVLNELNIDVKKYNLYEDKRGISVLPKTLKEADGVILAASVEWLGIGGLLQQFLDACWLYGDRDRIQNLYMFPLVTATAAGEKTAYQTLVQAWEILGGIPCEGICAYVEDYTEFETNPDYALLIEKKAESFYRSFSKKITMFPSSTNSICENVLQPKTMHLTPQESEQLSMYVSDTNYVQKQKEDIEELTSMFKGLLGDDAEETETTPSDISEDPFASFLKEHFQAVTPLHVCYNLQFEDGRILSLEIDNEHLECRNKENPSANVQIKINHQTVKQLMNGEITMHNAFLSGAVSAKGDFKQIRTFDTVFPFQRA</sequence>
<protein>
    <submittedName>
        <fullName evidence="2">SCP2 sterol-binding domain-containing protein</fullName>
    </submittedName>
</protein>
<dbReference type="InterPro" id="IPR036527">
    <property type="entry name" value="SCP2_sterol-bd_dom_sf"/>
</dbReference>
<reference evidence="2 3" key="1">
    <citation type="submission" date="2020-08" db="EMBL/GenBank/DDBJ databases">
        <title>Genome public.</title>
        <authorList>
            <person name="Liu C."/>
            <person name="Sun Q."/>
        </authorList>
    </citation>
    <scope>NUCLEOTIDE SEQUENCE [LARGE SCALE GENOMIC DNA]</scope>
    <source>
        <strain evidence="2 3">NSJ-37</strain>
    </source>
</reference>
<dbReference type="Proteomes" id="UP000606193">
    <property type="component" value="Unassembled WGS sequence"/>
</dbReference>
<feature type="domain" description="SCP2" evidence="1">
    <location>
        <begin position="253"/>
        <end position="335"/>
    </location>
</feature>
<dbReference type="Pfam" id="PF02036">
    <property type="entry name" value="SCP2"/>
    <property type="match status" value="1"/>
</dbReference>
<evidence type="ECO:0000313" key="3">
    <source>
        <dbReference type="Proteomes" id="UP000606193"/>
    </source>
</evidence>
<organism evidence="2 3">
    <name type="scientific">Jutongia huaianensis</name>
    <dbReference type="NCBI Taxonomy" id="2763668"/>
    <lineage>
        <taxon>Bacteria</taxon>
        <taxon>Bacillati</taxon>
        <taxon>Bacillota</taxon>
        <taxon>Clostridia</taxon>
        <taxon>Lachnospirales</taxon>
        <taxon>Lachnospiraceae</taxon>
        <taxon>Jutongia</taxon>
    </lineage>
</organism>
<keyword evidence="3" id="KW-1185">Reference proteome</keyword>
<evidence type="ECO:0000313" key="2">
    <source>
        <dbReference type="EMBL" id="MBC8562739.1"/>
    </source>
</evidence>
<gene>
    <name evidence="2" type="ORF">H8704_08900</name>
</gene>
<dbReference type="Gene3D" id="3.30.1050.10">
    <property type="entry name" value="SCP2 sterol-binding domain"/>
    <property type="match status" value="1"/>
</dbReference>
<dbReference type="InterPro" id="IPR003033">
    <property type="entry name" value="SCP2_sterol-bd_dom"/>
</dbReference>
<dbReference type="SUPFAM" id="SSF55718">
    <property type="entry name" value="SCP-like"/>
    <property type="match status" value="1"/>
</dbReference>
<dbReference type="RefSeq" id="WP_249298027.1">
    <property type="nucleotide sequence ID" value="NZ_JACRSX010000011.1"/>
</dbReference>
<proteinExistence type="predicted"/>
<evidence type="ECO:0000259" key="1">
    <source>
        <dbReference type="Pfam" id="PF02036"/>
    </source>
</evidence>